<dbReference type="Proteomes" id="UP001217476">
    <property type="component" value="Chromosome"/>
</dbReference>
<accession>A0AAJ5VY61</accession>
<organism evidence="1 2">
    <name type="scientific">Candidatus Devosia phytovorans</name>
    <dbReference type="NCBI Taxonomy" id="3121372"/>
    <lineage>
        <taxon>Bacteria</taxon>
        <taxon>Pseudomonadati</taxon>
        <taxon>Pseudomonadota</taxon>
        <taxon>Alphaproteobacteria</taxon>
        <taxon>Hyphomicrobiales</taxon>
        <taxon>Devosiaceae</taxon>
        <taxon>Devosia</taxon>
    </lineage>
</organism>
<reference evidence="1" key="1">
    <citation type="submission" date="2023-03" db="EMBL/GenBank/DDBJ databases">
        <title>Andean soil-derived lignocellulolytic bacterial consortium as a source of novel taxa and putative plastic-active enzymes.</title>
        <authorList>
            <person name="Diaz-Garcia L."/>
            <person name="Chuvochina M."/>
            <person name="Feuerriegel G."/>
            <person name="Bunk B."/>
            <person name="Sproer C."/>
            <person name="Streit W.R."/>
            <person name="Rodriguez L.M."/>
            <person name="Overmann J."/>
            <person name="Jimenez D.J."/>
        </authorList>
    </citation>
    <scope>NUCLEOTIDE SEQUENCE</scope>
    <source>
        <strain evidence="1">MAG 4196</strain>
    </source>
</reference>
<sequence>MAFETNVFINCPFDEDYRPLLRPLLFCLLDLGFEPRIALETLNSAEPRILKILRLVEECKFGIHDLSRLRAKEAGEFYRMNMPFELGLDVGCRAYKGGVCADKRCLILEAERFRFQAAISDLSNSDIAVHGNQPTDILAEVRNWLNSQANLNAPGPTRIWGRFLDFMVTDYDDLKARGFSDHDIGKLPIDELMVRMKAWLSHN</sequence>
<dbReference type="EMBL" id="CP119312">
    <property type="protein sequence ID" value="WEK05614.1"/>
    <property type="molecule type" value="Genomic_DNA"/>
</dbReference>
<gene>
    <name evidence="1" type="ORF">P0Y65_04985</name>
</gene>
<name>A0AAJ5VY61_9HYPH</name>
<evidence type="ECO:0000313" key="2">
    <source>
        <dbReference type="Proteomes" id="UP001217476"/>
    </source>
</evidence>
<evidence type="ECO:0000313" key="1">
    <source>
        <dbReference type="EMBL" id="WEK05614.1"/>
    </source>
</evidence>
<proteinExistence type="predicted"/>
<dbReference type="AlphaFoldDB" id="A0AAJ5VY61"/>
<protein>
    <submittedName>
        <fullName evidence="1">Uncharacterized protein</fullName>
    </submittedName>
</protein>